<keyword evidence="2" id="KW-0560">Oxidoreductase</keyword>
<evidence type="ECO:0000259" key="4">
    <source>
        <dbReference type="PROSITE" id="PS51387"/>
    </source>
</evidence>
<feature type="signal peptide" evidence="3">
    <location>
        <begin position="1"/>
        <end position="19"/>
    </location>
</feature>
<proteinExistence type="inferred from homology"/>
<dbReference type="GeneID" id="43600438"/>
<dbReference type="Pfam" id="PF08031">
    <property type="entry name" value="BBE"/>
    <property type="match status" value="1"/>
</dbReference>
<gene>
    <name evidence="5" type="ORF">BP5553_07589</name>
</gene>
<dbReference type="STRING" id="2656787.A0A370TGY3"/>
<reference evidence="5 6" key="1">
    <citation type="journal article" date="2018" name="IMA Fungus">
        <title>IMA Genome-F 9: Draft genome sequence of Annulohypoxylon stygium, Aspergillus mulundensis, Berkeleyomyces basicola (syn. Thielaviopsis basicola), Ceratocystis smalleyi, two Cercospora beticola strains, Coleophoma cylindrospora, Fusarium fracticaudum, Phialophora cf. hyalina, and Morchella septimelata.</title>
        <authorList>
            <person name="Wingfield B.D."/>
            <person name="Bills G.F."/>
            <person name="Dong Y."/>
            <person name="Huang W."/>
            <person name="Nel W.J."/>
            <person name="Swalarsk-Parry B.S."/>
            <person name="Vaghefi N."/>
            <person name="Wilken P.M."/>
            <person name="An Z."/>
            <person name="de Beer Z.W."/>
            <person name="De Vos L."/>
            <person name="Chen L."/>
            <person name="Duong T.A."/>
            <person name="Gao Y."/>
            <person name="Hammerbacher A."/>
            <person name="Kikkert J.R."/>
            <person name="Li Y."/>
            <person name="Li H."/>
            <person name="Li K."/>
            <person name="Li Q."/>
            <person name="Liu X."/>
            <person name="Ma X."/>
            <person name="Naidoo K."/>
            <person name="Pethybridge S.J."/>
            <person name="Sun J."/>
            <person name="Steenkamp E.T."/>
            <person name="van der Nest M.A."/>
            <person name="van Wyk S."/>
            <person name="Wingfield M.J."/>
            <person name="Xiong C."/>
            <person name="Yue Q."/>
            <person name="Zhang X."/>
        </authorList>
    </citation>
    <scope>NUCLEOTIDE SEQUENCE [LARGE SCALE GENOMIC DNA]</scope>
    <source>
        <strain evidence="5 6">BP 5553</strain>
    </source>
</reference>
<evidence type="ECO:0000256" key="1">
    <source>
        <dbReference type="ARBA" id="ARBA00005466"/>
    </source>
</evidence>
<dbReference type="InterPro" id="IPR012951">
    <property type="entry name" value="BBE"/>
</dbReference>
<keyword evidence="6" id="KW-1185">Reference proteome</keyword>
<organism evidence="5 6">
    <name type="scientific">Venustampulla echinocandica</name>
    <dbReference type="NCBI Taxonomy" id="2656787"/>
    <lineage>
        <taxon>Eukaryota</taxon>
        <taxon>Fungi</taxon>
        <taxon>Dikarya</taxon>
        <taxon>Ascomycota</taxon>
        <taxon>Pezizomycotina</taxon>
        <taxon>Leotiomycetes</taxon>
        <taxon>Helotiales</taxon>
        <taxon>Pleuroascaceae</taxon>
        <taxon>Venustampulla</taxon>
    </lineage>
</organism>
<name>A0A370TGY3_9HELO</name>
<dbReference type="InterPro" id="IPR016166">
    <property type="entry name" value="FAD-bd_PCMH"/>
</dbReference>
<dbReference type="InterPro" id="IPR050432">
    <property type="entry name" value="FAD-linked_Oxidoreductases_BP"/>
</dbReference>
<dbReference type="AlphaFoldDB" id="A0A370TGY3"/>
<dbReference type="Gene3D" id="3.30.465.10">
    <property type="match status" value="2"/>
</dbReference>
<dbReference type="InterPro" id="IPR006094">
    <property type="entry name" value="Oxid_FAD_bind_N"/>
</dbReference>
<dbReference type="InterPro" id="IPR016169">
    <property type="entry name" value="FAD-bd_PCMH_sub2"/>
</dbReference>
<evidence type="ECO:0000313" key="6">
    <source>
        <dbReference type="Proteomes" id="UP000254866"/>
    </source>
</evidence>
<dbReference type="EMBL" id="NPIC01000007">
    <property type="protein sequence ID" value="RDL34461.1"/>
    <property type="molecule type" value="Genomic_DNA"/>
</dbReference>
<dbReference type="PROSITE" id="PS51387">
    <property type="entry name" value="FAD_PCMH"/>
    <property type="match status" value="1"/>
</dbReference>
<sequence length="627" mass="68297">MKFLYVINILLRCLVSVHCVNFPWESVHLTDNEVQGHPEIAFGNRPTPLMIFSNGTNTTTCKTYPGDINWPSLSIWNEFNKTLGGALIKSISPVSVCYRGVDYNAAKCAYVRENYANSTFETDDPAAPVAPWVEGNTCPLPPASGNASYTNSSCTSAGYPAYVVNATTVKHIQLAVNFARNTDIRLIIKNTGHDFLGKSVGAGSLSIWSHNLKGFKYLPSFSIGDYQGRAARVGSGMQSYEIQRSLIGLDATIVVPGGTTVGAIGGFFQGGGHSTLTSLYGLGSDQVLAINVVTADGRFITVDPDNNDDLLYAMRGGGPGTWGVVTSVIYKAHELTPISTSPIRFAGAAPGKNNTAFPLEAFWAGIRAYFKFSPQICDRGGIGYNFIKHEGTNNDTLTFTADLRMPFMSVKEVRAFAAPLIKELNKVGLNITNPVPTHDTGIAFTLGSIGDKVGNSRFATRLFPRKNFEDEDKLDSTTRAIHSFVDGGYNFHGINYCPTEEVAGYPDNAVNPAFRKTAMHAEAFDTSPAIGPAAEQIARYQRFRKYFQGFIDVSPGAGCYLNEADVAEPNWQQAFYGDNYKRLLRIKKDRDPWGLFWMPTGVGSEDWEVKAPGGLPTQNGRLCKIFG</sequence>
<dbReference type="RefSeq" id="XP_031867443.1">
    <property type="nucleotide sequence ID" value="XM_032016212.1"/>
</dbReference>
<dbReference type="OrthoDB" id="415825at2759"/>
<evidence type="ECO:0000313" key="5">
    <source>
        <dbReference type="EMBL" id="RDL34461.1"/>
    </source>
</evidence>
<dbReference type="Pfam" id="PF01565">
    <property type="entry name" value="FAD_binding_4"/>
    <property type="match status" value="1"/>
</dbReference>
<feature type="chain" id="PRO_5016959731" evidence="3">
    <location>
        <begin position="20"/>
        <end position="627"/>
    </location>
</feature>
<dbReference type="GO" id="GO:0071949">
    <property type="term" value="F:FAD binding"/>
    <property type="evidence" value="ECO:0007669"/>
    <property type="project" value="InterPro"/>
</dbReference>
<comment type="caution">
    <text evidence="5">The sequence shown here is derived from an EMBL/GenBank/DDBJ whole genome shotgun (WGS) entry which is preliminary data.</text>
</comment>
<dbReference type="PANTHER" id="PTHR13878">
    <property type="entry name" value="GULONOLACTONE OXIDASE"/>
    <property type="match status" value="1"/>
</dbReference>
<evidence type="ECO:0000256" key="2">
    <source>
        <dbReference type="ARBA" id="ARBA00023002"/>
    </source>
</evidence>
<evidence type="ECO:0000256" key="3">
    <source>
        <dbReference type="SAM" id="SignalP"/>
    </source>
</evidence>
<dbReference type="SUPFAM" id="SSF56176">
    <property type="entry name" value="FAD-binding/transporter-associated domain-like"/>
    <property type="match status" value="1"/>
</dbReference>
<dbReference type="InterPro" id="IPR036318">
    <property type="entry name" value="FAD-bd_PCMH-like_sf"/>
</dbReference>
<comment type="similarity">
    <text evidence="1">Belongs to the oxygen-dependent FAD-linked oxidoreductase family.</text>
</comment>
<feature type="domain" description="FAD-binding PCMH-type" evidence="4">
    <location>
        <begin position="156"/>
        <end position="335"/>
    </location>
</feature>
<accession>A0A370TGY3</accession>
<dbReference type="GO" id="GO:0016491">
    <property type="term" value="F:oxidoreductase activity"/>
    <property type="evidence" value="ECO:0007669"/>
    <property type="project" value="UniProtKB-KW"/>
</dbReference>
<dbReference type="Proteomes" id="UP000254866">
    <property type="component" value="Unassembled WGS sequence"/>
</dbReference>
<dbReference type="PANTHER" id="PTHR13878:SF91">
    <property type="entry name" value="FAD BINDING DOMAIN PROTEIN (AFU_ORTHOLOGUE AFUA_6G12070)-RELATED"/>
    <property type="match status" value="1"/>
</dbReference>
<protein>
    <submittedName>
        <fullName evidence="5">FAD binding-containing protein</fullName>
    </submittedName>
</protein>
<keyword evidence="3" id="KW-0732">Signal</keyword>